<dbReference type="PROSITE" id="PS50021">
    <property type="entry name" value="CH"/>
    <property type="match status" value="1"/>
</dbReference>
<dbReference type="PANTHER" id="PTHR23167:SF46">
    <property type="entry name" value="EPS15 HOMOLOGY DOMAIN CONTAINING PROTEIN-BINDING PROTEIN 1, ISOFORM F"/>
    <property type="match status" value="1"/>
</dbReference>
<evidence type="ECO:0000256" key="1">
    <source>
        <dbReference type="SAM" id="Coils"/>
    </source>
</evidence>
<dbReference type="OrthoDB" id="5972258at2759"/>
<gene>
    <name evidence="5" type="ORF">CAUJ_LOCUS15435</name>
</gene>
<dbReference type="Gene3D" id="1.10.418.10">
    <property type="entry name" value="Calponin-like domain"/>
    <property type="match status" value="1"/>
</dbReference>
<protein>
    <recommendedName>
        <fullName evidence="7">C2 NT-type domain-containing protein</fullName>
    </recommendedName>
</protein>
<evidence type="ECO:0000259" key="3">
    <source>
        <dbReference type="PROSITE" id="PS50021"/>
    </source>
</evidence>
<proteinExistence type="predicted"/>
<evidence type="ECO:0008006" key="7">
    <source>
        <dbReference type="Google" id="ProtNLM"/>
    </source>
</evidence>
<dbReference type="Proteomes" id="UP000835052">
    <property type="component" value="Unassembled WGS sequence"/>
</dbReference>
<dbReference type="InterPro" id="IPR019448">
    <property type="entry name" value="NT-C2"/>
</dbReference>
<dbReference type="InterPro" id="IPR050540">
    <property type="entry name" value="F-actin_Monoox_Mical"/>
</dbReference>
<dbReference type="Pfam" id="PF10358">
    <property type="entry name" value="NT-C2"/>
    <property type="match status" value="1"/>
</dbReference>
<dbReference type="Pfam" id="PF12130">
    <property type="entry name" value="bMERB_dom"/>
    <property type="match status" value="1"/>
</dbReference>
<evidence type="ECO:0000256" key="2">
    <source>
        <dbReference type="SAM" id="MobiDB-lite"/>
    </source>
</evidence>
<dbReference type="InterPro" id="IPR001715">
    <property type="entry name" value="CH_dom"/>
</dbReference>
<evidence type="ECO:0000313" key="5">
    <source>
        <dbReference type="EMBL" id="CAD6199533.1"/>
    </source>
</evidence>
<dbReference type="InterPro" id="IPR036872">
    <property type="entry name" value="CH_dom_sf"/>
</dbReference>
<feature type="coiled-coil region" evidence="1">
    <location>
        <begin position="853"/>
        <end position="935"/>
    </location>
</feature>
<keyword evidence="6" id="KW-1185">Reference proteome</keyword>
<evidence type="ECO:0000259" key="4">
    <source>
        <dbReference type="PROSITE" id="PS51840"/>
    </source>
</evidence>
<feature type="region of interest" description="Disordered" evidence="2">
    <location>
        <begin position="528"/>
        <end position="572"/>
    </location>
</feature>
<dbReference type="SMART" id="SM01203">
    <property type="entry name" value="DUF3585"/>
    <property type="match status" value="1"/>
</dbReference>
<dbReference type="SUPFAM" id="SSF47576">
    <property type="entry name" value="Calponin-homology domain, CH-domain"/>
    <property type="match status" value="1"/>
</dbReference>
<feature type="domain" description="Calponin-homology (CH)" evidence="3">
    <location>
        <begin position="356"/>
        <end position="476"/>
    </location>
</feature>
<evidence type="ECO:0000313" key="6">
    <source>
        <dbReference type="Proteomes" id="UP000835052"/>
    </source>
</evidence>
<dbReference type="AlphaFoldDB" id="A0A8S1HSR7"/>
<feature type="compositionally biased region" description="Basic and acidic residues" evidence="2">
    <location>
        <begin position="298"/>
        <end position="321"/>
    </location>
</feature>
<dbReference type="EMBL" id="CAJGYM010000181">
    <property type="protein sequence ID" value="CAD6199533.1"/>
    <property type="molecule type" value="Genomic_DNA"/>
</dbReference>
<reference evidence="5" key="1">
    <citation type="submission" date="2020-10" db="EMBL/GenBank/DDBJ databases">
        <authorList>
            <person name="Kikuchi T."/>
        </authorList>
    </citation>
    <scope>NUCLEOTIDE SEQUENCE</scope>
    <source>
        <strain evidence="5">NKZ352</strain>
    </source>
</reference>
<feature type="region of interest" description="Disordered" evidence="2">
    <location>
        <begin position="246"/>
        <end position="327"/>
    </location>
</feature>
<dbReference type="PROSITE" id="PS51840">
    <property type="entry name" value="C2_NT"/>
    <property type="match status" value="1"/>
</dbReference>
<name>A0A8S1HSR7_9PELO</name>
<feature type="domain" description="C2 NT-type" evidence="4">
    <location>
        <begin position="42"/>
        <end position="195"/>
    </location>
</feature>
<organism evidence="5 6">
    <name type="scientific">Caenorhabditis auriculariae</name>
    <dbReference type="NCBI Taxonomy" id="2777116"/>
    <lineage>
        <taxon>Eukaryota</taxon>
        <taxon>Metazoa</taxon>
        <taxon>Ecdysozoa</taxon>
        <taxon>Nematoda</taxon>
        <taxon>Chromadorea</taxon>
        <taxon>Rhabditida</taxon>
        <taxon>Rhabditina</taxon>
        <taxon>Rhabditomorpha</taxon>
        <taxon>Rhabditoidea</taxon>
        <taxon>Rhabditidae</taxon>
        <taxon>Peloderinae</taxon>
        <taxon>Caenorhabditis</taxon>
    </lineage>
</organism>
<dbReference type="InterPro" id="IPR022735">
    <property type="entry name" value="bMERB_dom"/>
</dbReference>
<feature type="compositionally biased region" description="Basic and acidic residues" evidence="2">
    <location>
        <begin position="253"/>
        <end position="289"/>
    </location>
</feature>
<keyword evidence="1" id="KW-0175">Coiled coil</keyword>
<feature type="coiled-coil region" evidence="1">
    <location>
        <begin position="792"/>
        <end position="826"/>
    </location>
</feature>
<feature type="compositionally biased region" description="Low complexity" evidence="2">
    <location>
        <begin position="539"/>
        <end position="556"/>
    </location>
</feature>
<accession>A0A8S1HSR7</accession>
<dbReference type="PANTHER" id="PTHR23167">
    <property type="entry name" value="CALPONIN HOMOLOGY DOMAIN-CONTAINING PROTEIN DDB_G0272472-RELATED"/>
    <property type="match status" value="1"/>
</dbReference>
<sequence>MHKTGVTPVAPLISSAFSRRFSHLARVSACLDTTMAGMLRRLRRSSKKAARFRFTVTLQELLLVADDVWKPETIVVSFLHRRRKISSKERKWEQSFSNSSQCVIVWPEIAADTLDVVTTLYKTSNDDQFDDKEWTIVVEEVNAKGKRKAIAAVPLNVRLFILDLPEHHSELKLKLRPLNPHLKQCSLVILLASQMLKEGLADEISRASSISSVDRTPREITVPDAARVENAQNSVAAREITEISSSIQQWRSAEPDHRSLEPQQKKVEVEEKAPPVPKHAERPPEEAPSKVRPPWRVSVEKQPEPENEKENEKEKEKERVGARISRASVEDRPATNIVFEVDEKNRMLSRFQQLFLARIRCLGAFIQDPTPHEHPPGSPLQNPLMENLCSNGHRGKSWRTGLALCAIVHSYRSDLIPDYESLDFSDTFNGRKSNVKKALNGFLRMGISDIPDEDEILTPNSSKIKHLLEHFRRIVEGAMAGSTPASNSDHRISQLYNISESEMKVLDEIKKLREQNELEGAVDYTNVEEESQPLPESFSTPTTKVTTVVSSSKTSTLPRDPFDDEEGNEKSNLSFGRQNVSITMVTPGISNLRASGRNASPAKQDELRRQAKAMIEKASGTPSVSKEVDEEKLKEARRLLDQAVTDGATFKISSNKASTTPLNSNYSRSGSSTDLRRVELVRPSVDVHRFKKRDPSPILARKRYDPDQSPIIPAIGRNLTNGNGRTAPEEVSALDRVKRYGSMRSSELRESLAQFAKQYGINDALGYPTSDSATATPTRKIKSQWEKDVEDVEGTTKEQERIEERLQDVEEQAAAINRKCNEAEKGSSEEQTLLETFIELTNEKNNLVGRQEYYNIIENIRQTEQRIKDLKAQVDEVTRTDDEYQKTYDEKARTDKLIQEYKGAWAEKDALVQKLFATEENLREDEERLKNLTLERASRFVRGIDQPVSASKRLMQWWKR</sequence>
<comment type="caution">
    <text evidence="5">The sequence shown here is derived from an EMBL/GenBank/DDBJ whole genome shotgun (WGS) entry which is preliminary data.</text>
</comment>